<evidence type="ECO:0000256" key="1">
    <source>
        <dbReference type="SAM" id="MobiDB-lite"/>
    </source>
</evidence>
<dbReference type="WBParaSite" id="Pan_g23709.t1">
    <property type="protein sequence ID" value="Pan_g23709.t1"/>
    <property type="gene ID" value="Pan_g23709"/>
</dbReference>
<name>A0A7E4ZXJ7_PANRE</name>
<keyword evidence="3" id="KW-1185">Reference proteome</keyword>
<dbReference type="InterPro" id="IPR052823">
    <property type="entry name" value="SXP/RAL-2_related"/>
</dbReference>
<protein>
    <submittedName>
        <fullName evidence="4">SXP/RAL-2 family protein Ani s 5-like cation-binding domain-containing protein</fullName>
    </submittedName>
</protein>
<reference evidence="4" key="2">
    <citation type="submission" date="2020-10" db="UniProtKB">
        <authorList>
            <consortium name="WormBaseParasite"/>
        </authorList>
    </citation>
    <scope>IDENTIFICATION</scope>
</reference>
<accession>A0A7E4ZXJ7</accession>
<feature type="signal peptide" evidence="2">
    <location>
        <begin position="1"/>
        <end position="19"/>
    </location>
</feature>
<reference evidence="3" key="1">
    <citation type="journal article" date="2013" name="Genetics">
        <title>The draft genome and transcriptome of Panagrellus redivivus are shaped by the harsh demands of a free-living lifestyle.</title>
        <authorList>
            <person name="Srinivasan J."/>
            <person name="Dillman A.R."/>
            <person name="Macchietto M.G."/>
            <person name="Heikkinen L."/>
            <person name="Lakso M."/>
            <person name="Fracchia K.M."/>
            <person name="Antoshechkin I."/>
            <person name="Mortazavi A."/>
            <person name="Wong G."/>
            <person name="Sternberg P.W."/>
        </authorList>
    </citation>
    <scope>NUCLEOTIDE SEQUENCE [LARGE SCALE GENOMIC DNA]</scope>
    <source>
        <strain evidence="3">MT8872</strain>
    </source>
</reference>
<evidence type="ECO:0000313" key="4">
    <source>
        <dbReference type="WBParaSite" id="Pan_g23709.t1"/>
    </source>
</evidence>
<feature type="region of interest" description="Disordered" evidence="1">
    <location>
        <begin position="473"/>
        <end position="492"/>
    </location>
</feature>
<sequence>MQGKAVLAFGLFVVGVAVAKPHGFGWGPPPPPPNFDWLPAEAQQKLKAIHEDHSLGWTEKKEMIDAVFDSLPQSVLSKMPPPPGFDRLPKETQDRFNAVHNNDTLTWAQRREKIHEIIESLPEEQRRLLPHGPHFGPRGFPPHPPPGFKEALPTEAFEKLVAIHGNKDLSESQKKQQIDDVMKALPKDVIAKLPLPPKFNELPAEAQEKARSILNDFSVDFDTRHKNLREFIRTLPEDQQKLVRPPRPWGPHGPHGFPNHPPPDFKGVLPTEAFQKLEAIFAENISHEEKMKKMDAVLGAQSQEVIDKLPIPPPFRNLPADAQAKVKAIFHNFQLSHEERREQVRKFLDSLPEEVRKLVPRPPFGGPHGPMGPRGPPPDWKDVLPADVWEKLEAIHAKQLSREERHKETDAVLKALPKETLEKLPLPPHLRGLPADVQAKIRTIMGNFEVGFEDRKEEVRKYIDTLPEEVRKTIPPKPHFRHGFGGPRGPWH</sequence>
<dbReference type="AlphaFoldDB" id="A0A7E4ZXJ7"/>
<feature type="compositionally biased region" description="Gly residues" evidence="1">
    <location>
        <begin position="483"/>
        <end position="492"/>
    </location>
</feature>
<proteinExistence type="predicted"/>
<evidence type="ECO:0000256" key="2">
    <source>
        <dbReference type="SAM" id="SignalP"/>
    </source>
</evidence>
<feature type="chain" id="PRO_5028928888" evidence="2">
    <location>
        <begin position="20"/>
        <end position="492"/>
    </location>
</feature>
<evidence type="ECO:0000313" key="3">
    <source>
        <dbReference type="Proteomes" id="UP000492821"/>
    </source>
</evidence>
<dbReference type="PANTHER" id="PTHR21593:SF36">
    <property type="entry name" value="DUF148 DOMAIN-CONTAINING PROTEIN-RELATED"/>
    <property type="match status" value="1"/>
</dbReference>
<organism evidence="3 4">
    <name type="scientific">Panagrellus redivivus</name>
    <name type="common">Microworm</name>
    <dbReference type="NCBI Taxonomy" id="6233"/>
    <lineage>
        <taxon>Eukaryota</taxon>
        <taxon>Metazoa</taxon>
        <taxon>Ecdysozoa</taxon>
        <taxon>Nematoda</taxon>
        <taxon>Chromadorea</taxon>
        <taxon>Rhabditida</taxon>
        <taxon>Tylenchina</taxon>
        <taxon>Panagrolaimomorpha</taxon>
        <taxon>Panagrolaimoidea</taxon>
        <taxon>Panagrolaimidae</taxon>
        <taxon>Panagrellus</taxon>
    </lineage>
</organism>
<dbReference type="PANTHER" id="PTHR21593">
    <property type="entry name" value="PRION-LIKE- Q/N-RICH -DOMAIN-BEARING PROTEIN PROTEIN"/>
    <property type="match status" value="1"/>
</dbReference>
<feature type="region of interest" description="Disordered" evidence="1">
    <location>
        <begin position="358"/>
        <end position="377"/>
    </location>
</feature>
<keyword evidence="2" id="KW-0732">Signal</keyword>
<dbReference type="Proteomes" id="UP000492821">
    <property type="component" value="Unassembled WGS sequence"/>
</dbReference>